<name>A0A6M3KZR1_9ZZZZ</name>
<evidence type="ECO:0000313" key="1">
    <source>
        <dbReference type="EMBL" id="QJA86991.1"/>
    </source>
</evidence>
<gene>
    <name evidence="1" type="ORF">MM415B03072_0007</name>
</gene>
<evidence type="ECO:0008006" key="2">
    <source>
        <dbReference type="Google" id="ProtNLM"/>
    </source>
</evidence>
<dbReference type="AlphaFoldDB" id="A0A6M3KZR1"/>
<protein>
    <recommendedName>
        <fullName evidence="2">SprT-like domain-containing protein</fullName>
    </recommendedName>
</protein>
<proteinExistence type="predicted"/>
<sequence length="205" mass="23311">MTKFLPKTIDVLGIRYKIIFPYIFTTKECIIGLHDAMKREIRLSAISTSSDKLPISQIHCTLLHEIIHALINVLYSNPPPEEIIEGLSFGLYQVLVDNPELYTKKIPPTVKVGGFIYKITHPHIFADDDNVSISASNMQERILIAEAGSLDFKFEKLTYAICNAVYYIYCGGRDGEDLHPHFDQALYNTIKTNGLAKLFRKYRGK</sequence>
<accession>A0A6M3KZR1</accession>
<dbReference type="EMBL" id="MT142674">
    <property type="protein sequence ID" value="QJA86991.1"/>
    <property type="molecule type" value="Genomic_DNA"/>
</dbReference>
<reference evidence="1" key="1">
    <citation type="submission" date="2020-03" db="EMBL/GenBank/DDBJ databases">
        <title>The deep terrestrial virosphere.</title>
        <authorList>
            <person name="Holmfeldt K."/>
            <person name="Nilsson E."/>
            <person name="Simone D."/>
            <person name="Lopez-Fernandez M."/>
            <person name="Wu X."/>
            <person name="de Brujin I."/>
            <person name="Lundin D."/>
            <person name="Andersson A."/>
            <person name="Bertilsson S."/>
            <person name="Dopson M."/>
        </authorList>
    </citation>
    <scope>NUCLEOTIDE SEQUENCE</scope>
    <source>
        <strain evidence="1">MM415B03072</strain>
    </source>
</reference>
<organism evidence="1">
    <name type="scientific">viral metagenome</name>
    <dbReference type="NCBI Taxonomy" id="1070528"/>
    <lineage>
        <taxon>unclassified sequences</taxon>
        <taxon>metagenomes</taxon>
        <taxon>organismal metagenomes</taxon>
    </lineage>
</organism>